<proteinExistence type="predicted"/>
<dbReference type="GO" id="GO:0043531">
    <property type="term" value="F:ADP binding"/>
    <property type="evidence" value="ECO:0007669"/>
    <property type="project" value="InterPro"/>
</dbReference>
<sequence length="377" mass="41357">MVNNMADMQHSAPLWNVPYRRTPFFTGREDLLAQLEEEIATWNSVALKQPYTCASLGGIGKTQLAVEYAYRSRPLYQAIFWVRASSREKLVADFVKLARLLALPDHDSTDQQSVVVAVQRWFTQNRSWLLILDEADDLTLLTDFLPTGGDGHLLITTRASATSKIAPFVTVDKMNQDEGSLFLLRRAGLLAPGRSLSTVKPAVRTSARLIVQVLEGLPLALALAGGFLAMTKRSLAEYLELFRQQRTALVAQQNNAIPAYSAAVACACMISLRQIESIRPQAVDLLRLAAFLDADAIPQASLIQQNQVACPIQAAADSSQRQQALQSLLDYGLLLPGAAEGVLIFHRLLQAVLKADMDGALQQRWAVRAAQLMPPAP</sequence>
<dbReference type="InterPro" id="IPR027417">
    <property type="entry name" value="P-loop_NTPase"/>
</dbReference>
<dbReference type="PRINTS" id="PR00364">
    <property type="entry name" value="DISEASERSIST"/>
</dbReference>
<dbReference type="PANTHER" id="PTHR35205">
    <property type="entry name" value="NB-ARC AND TPR DOMAIN PROTEIN"/>
    <property type="match status" value="1"/>
</dbReference>
<accession>A0A4V0YZ95</accession>
<dbReference type="RefSeq" id="WP_129889994.1">
    <property type="nucleotide sequence ID" value="NZ_CP035758.1"/>
</dbReference>
<dbReference type="PANTHER" id="PTHR35205:SF1">
    <property type="entry name" value="ZU5 DOMAIN-CONTAINING PROTEIN"/>
    <property type="match status" value="1"/>
</dbReference>
<name>A0A4V0YZ95_KTERU</name>
<dbReference type="SUPFAM" id="SSF52540">
    <property type="entry name" value="P-loop containing nucleoside triphosphate hydrolases"/>
    <property type="match status" value="1"/>
</dbReference>
<dbReference type="Gene3D" id="3.40.50.300">
    <property type="entry name" value="P-loop containing nucleotide triphosphate hydrolases"/>
    <property type="match status" value="1"/>
</dbReference>
<dbReference type="AlphaFoldDB" id="A0A4V0YZ95"/>
<dbReference type="OrthoDB" id="136988at2"/>
<feature type="domain" description="DUF7779" evidence="1">
    <location>
        <begin position="275"/>
        <end position="358"/>
    </location>
</feature>
<dbReference type="KEGG" id="kbs:EPA93_24340"/>
<dbReference type="Pfam" id="PF25000">
    <property type="entry name" value="DUF7779"/>
    <property type="match status" value="1"/>
</dbReference>
<evidence type="ECO:0000259" key="1">
    <source>
        <dbReference type="Pfam" id="PF25000"/>
    </source>
</evidence>
<dbReference type="InterPro" id="IPR056681">
    <property type="entry name" value="DUF7779"/>
</dbReference>
<gene>
    <name evidence="2" type="ORF">EPA93_24340</name>
</gene>
<evidence type="ECO:0000313" key="2">
    <source>
        <dbReference type="EMBL" id="QBD78941.1"/>
    </source>
</evidence>
<protein>
    <recommendedName>
        <fullName evidence="1">DUF7779 domain-containing protein</fullName>
    </recommendedName>
</protein>
<reference evidence="2 3" key="1">
    <citation type="submission" date="2019-01" db="EMBL/GenBank/DDBJ databases">
        <title>Ktedonosporobacter rubrisoli SCAWS-G2.</title>
        <authorList>
            <person name="Huang Y."/>
            <person name="Yan B."/>
        </authorList>
    </citation>
    <scope>NUCLEOTIDE SEQUENCE [LARGE SCALE GENOMIC DNA]</scope>
    <source>
        <strain evidence="2 3">SCAWS-G2</strain>
    </source>
</reference>
<dbReference type="Proteomes" id="UP000290365">
    <property type="component" value="Chromosome"/>
</dbReference>
<dbReference type="EMBL" id="CP035758">
    <property type="protein sequence ID" value="QBD78941.1"/>
    <property type="molecule type" value="Genomic_DNA"/>
</dbReference>
<keyword evidence="3" id="KW-1185">Reference proteome</keyword>
<evidence type="ECO:0000313" key="3">
    <source>
        <dbReference type="Proteomes" id="UP000290365"/>
    </source>
</evidence>
<organism evidence="2 3">
    <name type="scientific">Ktedonosporobacter rubrisoli</name>
    <dbReference type="NCBI Taxonomy" id="2509675"/>
    <lineage>
        <taxon>Bacteria</taxon>
        <taxon>Bacillati</taxon>
        <taxon>Chloroflexota</taxon>
        <taxon>Ktedonobacteria</taxon>
        <taxon>Ktedonobacterales</taxon>
        <taxon>Ktedonosporobacteraceae</taxon>
        <taxon>Ktedonosporobacter</taxon>
    </lineage>
</organism>